<dbReference type="InterPro" id="IPR003961">
    <property type="entry name" value="FN3_dom"/>
</dbReference>
<comment type="caution">
    <text evidence="3">The sequence shown here is derived from an EMBL/GenBank/DDBJ whole genome shotgun (WGS) entry which is preliminary data.</text>
</comment>
<reference evidence="3 4" key="1">
    <citation type="journal article" date="2017" name="Gigascience">
        <title>Genome sequence of the small brown planthopper, Laodelphax striatellus.</title>
        <authorList>
            <person name="Zhu J."/>
            <person name="Jiang F."/>
            <person name="Wang X."/>
            <person name="Yang P."/>
            <person name="Bao Y."/>
            <person name="Zhao W."/>
            <person name="Wang W."/>
            <person name="Lu H."/>
            <person name="Wang Q."/>
            <person name="Cui N."/>
            <person name="Li J."/>
            <person name="Chen X."/>
            <person name="Luo L."/>
            <person name="Yu J."/>
            <person name="Kang L."/>
            <person name="Cui F."/>
        </authorList>
    </citation>
    <scope>NUCLEOTIDE SEQUENCE [LARGE SCALE GENOMIC DNA]</scope>
    <source>
        <strain evidence="3">Lst14</strain>
    </source>
</reference>
<keyword evidence="1" id="KW-0472">Membrane</keyword>
<evidence type="ECO:0000256" key="1">
    <source>
        <dbReference type="SAM" id="Phobius"/>
    </source>
</evidence>
<dbReference type="InParanoid" id="A0A482XNY1"/>
<dbReference type="EMBL" id="QKKF02004189">
    <property type="protein sequence ID" value="RZF47477.1"/>
    <property type="molecule type" value="Genomic_DNA"/>
</dbReference>
<feature type="transmembrane region" description="Helical" evidence="1">
    <location>
        <begin position="76"/>
        <end position="95"/>
    </location>
</feature>
<feature type="domain" description="Fibronectin type-III" evidence="2">
    <location>
        <begin position="1"/>
        <end position="56"/>
    </location>
</feature>
<accession>A0A482XNY1</accession>
<organism evidence="3 4">
    <name type="scientific">Laodelphax striatellus</name>
    <name type="common">Small brown planthopper</name>
    <name type="synonym">Delphax striatella</name>
    <dbReference type="NCBI Taxonomy" id="195883"/>
    <lineage>
        <taxon>Eukaryota</taxon>
        <taxon>Metazoa</taxon>
        <taxon>Ecdysozoa</taxon>
        <taxon>Arthropoda</taxon>
        <taxon>Hexapoda</taxon>
        <taxon>Insecta</taxon>
        <taxon>Pterygota</taxon>
        <taxon>Neoptera</taxon>
        <taxon>Paraneoptera</taxon>
        <taxon>Hemiptera</taxon>
        <taxon>Auchenorrhyncha</taxon>
        <taxon>Fulgoroidea</taxon>
        <taxon>Delphacidae</taxon>
        <taxon>Criomorphinae</taxon>
        <taxon>Laodelphax</taxon>
    </lineage>
</organism>
<keyword evidence="1" id="KW-0812">Transmembrane</keyword>
<evidence type="ECO:0000259" key="2">
    <source>
        <dbReference type="PROSITE" id="PS50853"/>
    </source>
</evidence>
<dbReference type="InterPro" id="IPR036116">
    <property type="entry name" value="FN3_sf"/>
</dbReference>
<keyword evidence="1" id="KW-1133">Transmembrane helix</keyword>
<dbReference type="CDD" id="cd00063">
    <property type="entry name" value="FN3"/>
    <property type="match status" value="1"/>
</dbReference>
<dbReference type="Proteomes" id="UP000291343">
    <property type="component" value="Unassembled WGS sequence"/>
</dbReference>
<dbReference type="SUPFAM" id="SSF49265">
    <property type="entry name" value="Fibronectin type III"/>
    <property type="match status" value="1"/>
</dbReference>
<dbReference type="STRING" id="195883.A0A482XNY1"/>
<dbReference type="PROSITE" id="PS50853">
    <property type="entry name" value="FN3"/>
    <property type="match status" value="1"/>
</dbReference>
<dbReference type="AlphaFoldDB" id="A0A482XNY1"/>
<dbReference type="InterPro" id="IPR013783">
    <property type="entry name" value="Ig-like_fold"/>
</dbReference>
<dbReference type="Gene3D" id="2.60.40.10">
    <property type="entry name" value="Immunoglobulins"/>
    <property type="match status" value="1"/>
</dbReference>
<evidence type="ECO:0000313" key="3">
    <source>
        <dbReference type="EMBL" id="RZF47477.1"/>
    </source>
</evidence>
<gene>
    <name evidence="3" type="ORF">LSTR_LSTR007404</name>
</gene>
<protein>
    <recommendedName>
        <fullName evidence="2">Fibronectin type-III domain-containing protein</fullName>
    </recommendedName>
</protein>
<evidence type="ECO:0000313" key="4">
    <source>
        <dbReference type="Proteomes" id="UP000291343"/>
    </source>
</evidence>
<sequence length="239" mass="26221">MRRDGRLVSNMSSRVGADFAVSGLEPGVVYTVLVYASNEKGRSVETATLTVSTLGHGTTQHHRIETGSPLYLLETILFVIVIVSLVLGSTIGVMLRRRKKRKQKSSSPLQSTDSELDKSMAQLLTVTPSIEDDRNPDLIPQSNEADFTALTSVVNADFIPESNVQQWEVTLTPAVEYHTVPTQFDPEMTGRWLVGGPVSWPKLNPQPVLLSTTNDLRPSFVLKQHAETQTPSGHKESAV</sequence>
<name>A0A482XNY1_LAOST</name>
<keyword evidence="4" id="KW-1185">Reference proteome</keyword>
<proteinExistence type="predicted"/>